<dbReference type="EMBL" id="FXXI01000003">
    <property type="protein sequence ID" value="SMS00750.1"/>
    <property type="molecule type" value="Genomic_DNA"/>
</dbReference>
<sequence>MNKDEKHPSGISLPKMESLLAEQPENPYKNSVVAQVAKLAHNPIMDQIKATASFDQNSMLRRTRLINDLNKSLDGLDIEFLKDLRKRTHDAVFDYKRDPDGYNKLQDDLDDALRKFIATFDEFERLNSEHERKLAFKEAELELDNKQLASRLHAIAEENRIKAKYDWGEKLRHLFIKSMGTALFIALLLLVGWLVKNYEWATLPYSSLFKTIVPIPKLGV</sequence>
<dbReference type="RefSeq" id="WP_087480808.1">
    <property type="nucleotide sequence ID" value="NZ_AP024884.1"/>
</dbReference>
<evidence type="ECO:0000313" key="6">
    <source>
        <dbReference type="Proteomes" id="UP000196125"/>
    </source>
</evidence>
<keyword evidence="2" id="KW-0812">Transmembrane</keyword>
<reference evidence="5 6" key="1">
    <citation type="submission" date="2017-05" db="EMBL/GenBank/DDBJ databases">
        <authorList>
            <person name="Song R."/>
            <person name="Chenine A.L."/>
            <person name="Ruprecht R.M."/>
        </authorList>
    </citation>
    <scope>NUCLEOTIDE SEQUENCE [LARGE SCALE GENOMIC DNA]</scope>
    <source>
        <strain evidence="5 6">CECT 7927</strain>
    </source>
</reference>
<proteinExistence type="predicted"/>
<evidence type="ECO:0000313" key="3">
    <source>
        <dbReference type="EMBL" id="MDW6004448.1"/>
    </source>
</evidence>
<keyword evidence="1" id="KW-0175">Coiled coil</keyword>
<evidence type="ECO:0000313" key="7">
    <source>
        <dbReference type="Proteomes" id="UP001283366"/>
    </source>
</evidence>
<accession>A0A1Y6IVA1</accession>
<dbReference type="Proteomes" id="UP000196125">
    <property type="component" value="Unassembled WGS sequence"/>
</dbReference>
<evidence type="ECO:0000256" key="1">
    <source>
        <dbReference type="SAM" id="Coils"/>
    </source>
</evidence>
<keyword evidence="2" id="KW-0472">Membrane</keyword>
<feature type="coiled-coil region" evidence="1">
    <location>
        <begin position="120"/>
        <end position="147"/>
    </location>
</feature>
<keyword evidence="2" id="KW-1133">Transmembrane helix</keyword>
<dbReference type="OrthoDB" id="9769930at2"/>
<dbReference type="Proteomes" id="UP001283366">
    <property type="component" value="Unassembled WGS sequence"/>
</dbReference>
<feature type="transmembrane region" description="Helical" evidence="2">
    <location>
        <begin position="174"/>
        <end position="195"/>
    </location>
</feature>
<protein>
    <submittedName>
        <fullName evidence="5">Uncharacterized protein</fullName>
    </submittedName>
</protein>
<keyword evidence="7" id="KW-1185">Reference proteome</keyword>
<dbReference type="EMBL" id="JAWRCO010000002">
    <property type="protein sequence ID" value="MDW6004462.1"/>
    <property type="molecule type" value="Genomic_DNA"/>
</dbReference>
<reference evidence="3 7" key="2">
    <citation type="submission" date="2023-11" db="EMBL/GenBank/DDBJ databases">
        <title>Plant-associative lifestyle of Vibrio porteresiae and its evolutionary dynamics.</title>
        <authorList>
            <person name="Rameshkumar N."/>
            <person name="Kirti K."/>
        </authorList>
    </citation>
    <scope>NUCLEOTIDE SEQUENCE [LARGE SCALE GENOMIC DNA]</scope>
    <source>
        <strain evidence="3 7">MSSRF38</strain>
    </source>
</reference>
<evidence type="ECO:0000256" key="2">
    <source>
        <dbReference type="SAM" id="Phobius"/>
    </source>
</evidence>
<organism evidence="5 6">
    <name type="scientific">Vibrio mangrovi</name>
    <dbReference type="NCBI Taxonomy" id="474394"/>
    <lineage>
        <taxon>Bacteria</taxon>
        <taxon>Pseudomonadati</taxon>
        <taxon>Pseudomonadota</taxon>
        <taxon>Gammaproteobacteria</taxon>
        <taxon>Vibrionales</taxon>
        <taxon>Vibrionaceae</taxon>
        <taxon>Vibrio</taxon>
    </lineage>
</organism>
<dbReference type="EMBL" id="JAWRCO010000002">
    <property type="protein sequence ID" value="MDW6004448.1"/>
    <property type="molecule type" value="Genomic_DNA"/>
</dbReference>
<evidence type="ECO:0000313" key="4">
    <source>
        <dbReference type="EMBL" id="MDW6004462.1"/>
    </source>
</evidence>
<dbReference type="AlphaFoldDB" id="A0A1Y6IVA1"/>
<gene>
    <name evidence="3" type="ORF">SBX37_16445</name>
    <name evidence="4" type="ORF">SBX37_16515</name>
    <name evidence="5" type="ORF">VIM7927_02019</name>
</gene>
<evidence type="ECO:0000313" key="5">
    <source>
        <dbReference type="EMBL" id="SMS00750.1"/>
    </source>
</evidence>
<name>A0A1Y6IVA1_9VIBR</name>